<accession>A0AAN9L767</accession>
<sequence>MAQKHKQRSSPLDYPPTASSSDSEEEEHQPSYQQHHADEEVASSEEQEENVSSEEEEDEEEEEEDQSPIPLQPPSRTLPAPSPSPAPPTNSHPKPSSSESETESDSVSDSEPELNQPTPAKVKPLASKPMEQAQKGKALPSPSLPPKSGLKRAADNNAQWSDPKRAKKKVTDSSASDDEEDGKKSGEVSKKSQRLWSEEDQLAILRGMVEFTSNTAQDPLKYSNDFHDFIKKSLHVEVSINQLKEKIRRLKKKFEINAAKAKNSDGIKFPKQHDQKAFELSKKVWGTEQVANGAVETSKSNGKLAKIPKKEGGSKNVASAKKLKPESKPEPEPASVDLKQSGKMDIDQKPDGDASLLLREISRFGNGACVYGLNENETKRGLELIGESKRVELEGKWKKLRTAEAELFAKRALLIGEQTRLILEALQSSNL</sequence>
<name>A0AAN9L767_CANGL</name>
<dbReference type="GO" id="GO:0005634">
    <property type="term" value="C:nucleus"/>
    <property type="evidence" value="ECO:0007669"/>
    <property type="project" value="TreeGrafter"/>
</dbReference>
<evidence type="ECO:0000256" key="2">
    <source>
        <dbReference type="SAM" id="Coils"/>
    </source>
</evidence>
<dbReference type="Proteomes" id="UP001367508">
    <property type="component" value="Unassembled WGS sequence"/>
</dbReference>
<protein>
    <recommendedName>
        <fullName evidence="4">Glabrous enhancer-binding protein-like DBD domain-containing protein</fullName>
    </recommendedName>
</protein>
<evidence type="ECO:0000313" key="6">
    <source>
        <dbReference type="Proteomes" id="UP001367508"/>
    </source>
</evidence>
<feature type="compositionally biased region" description="Basic and acidic residues" evidence="3">
    <location>
        <begin position="340"/>
        <end position="349"/>
    </location>
</feature>
<dbReference type="EMBL" id="JAYMYQ010000005">
    <property type="protein sequence ID" value="KAK7328028.1"/>
    <property type="molecule type" value="Genomic_DNA"/>
</dbReference>
<feature type="compositionally biased region" description="Acidic residues" evidence="3">
    <location>
        <begin position="100"/>
        <end position="112"/>
    </location>
</feature>
<keyword evidence="6" id="KW-1185">Reference proteome</keyword>
<dbReference type="Pfam" id="PF04504">
    <property type="entry name" value="GeBP-like_DBD"/>
    <property type="match status" value="1"/>
</dbReference>
<dbReference type="AlphaFoldDB" id="A0AAN9L767"/>
<feature type="domain" description="Glabrous enhancer-binding protein-like DBD" evidence="4">
    <location>
        <begin position="193"/>
        <end position="286"/>
    </location>
</feature>
<feature type="coiled-coil region" evidence="2">
    <location>
        <begin position="233"/>
        <end position="264"/>
    </location>
</feature>
<dbReference type="PANTHER" id="PTHR31662">
    <property type="entry name" value="BNAANNG10740D PROTEIN-RELATED"/>
    <property type="match status" value="1"/>
</dbReference>
<dbReference type="InterPro" id="IPR053932">
    <property type="entry name" value="GeBP-like_DBD"/>
</dbReference>
<dbReference type="GO" id="GO:0006355">
    <property type="term" value="P:regulation of DNA-templated transcription"/>
    <property type="evidence" value="ECO:0007669"/>
    <property type="project" value="InterPro"/>
</dbReference>
<feature type="region of interest" description="Disordered" evidence="3">
    <location>
        <begin position="1"/>
        <end position="197"/>
    </location>
</feature>
<gene>
    <name evidence="5" type="ORF">VNO77_22122</name>
</gene>
<evidence type="ECO:0000259" key="4">
    <source>
        <dbReference type="Pfam" id="PF04504"/>
    </source>
</evidence>
<feature type="region of interest" description="Disordered" evidence="3">
    <location>
        <begin position="295"/>
        <end position="349"/>
    </location>
</feature>
<evidence type="ECO:0000256" key="3">
    <source>
        <dbReference type="SAM" id="MobiDB-lite"/>
    </source>
</evidence>
<feature type="compositionally biased region" description="Acidic residues" evidence="3">
    <location>
        <begin position="40"/>
        <end position="66"/>
    </location>
</feature>
<comment type="caution">
    <text evidence="5">The sequence shown here is derived from an EMBL/GenBank/DDBJ whole genome shotgun (WGS) entry which is preliminary data.</text>
</comment>
<feature type="compositionally biased region" description="Pro residues" evidence="3">
    <location>
        <begin position="80"/>
        <end position="90"/>
    </location>
</feature>
<keyword evidence="2" id="KW-0175">Coiled coil</keyword>
<feature type="compositionally biased region" description="Basic and acidic residues" evidence="3">
    <location>
        <begin position="181"/>
        <end position="190"/>
    </location>
</feature>
<dbReference type="PANTHER" id="PTHR31662:SF33">
    <property type="entry name" value="DNA-BINDING STOREKEEPER PROTEIN TRANSCRIPTIONAL REGULATOR-LIKE PROTEIN"/>
    <property type="match status" value="1"/>
</dbReference>
<evidence type="ECO:0000313" key="5">
    <source>
        <dbReference type="EMBL" id="KAK7328028.1"/>
    </source>
</evidence>
<dbReference type="InterPro" id="IPR007592">
    <property type="entry name" value="GEBP"/>
</dbReference>
<reference evidence="5 6" key="1">
    <citation type="submission" date="2024-01" db="EMBL/GenBank/DDBJ databases">
        <title>The genomes of 5 underutilized Papilionoideae crops provide insights into root nodulation and disease resistanc.</title>
        <authorList>
            <person name="Jiang F."/>
        </authorList>
    </citation>
    <scope>NUCLEOTIDE SEQUENCE [LARGE SCALE GENOMIC DNA]</scope>
    <source>
        <strain evidence="5">LVBAO_FW01</strain>
        <tissue evidence="5">Leaves</tissue>
    </source>
</reference>
<organism evidence="5 6">
    <name type="scientific">Canavalia gladiata</name>
    <name type="common">Sword bean</name>
    <name type="synonym">Dolichos gladiatus</name>
    <dbReference type="NCBI Taxonomy" id="3824"/>
    <lineage>
        <taxon>Eukaryota</taxon>
        <taxon>Viridiplantae</taxon>
        <taxon>Streptophyta</taxon>
        <taxon>Embryophyta</taxon>
        <taxon>Tracheophyta</taxon>
        <taxon>Spermatophyta</taxon>
        <taxon>Magnoliopsida</taxon>
        <taxon>eudicotyledons</taxon>
        <taxon>Gunneridae</taxon>
        <taxon>Pentapetalae</taxon>
        <taxon>rosids</taxon>
        <taxon>fabids</taxon>
        <taxon>Fabales</taxon>
        <taxon>Fabaceae</taxon>
        <taxon>Papilionoideae</taxon>
        <taxon>50 kb inversion clade</taxon>
        <taxon>NPAAA clade</taxon>
        <taxon>indigoferoid/millettioid clade</taxon>
        <taxon>Phaseoleae</taxon>
        <taxon>Canavalia</taxon>
    </lineage>
</organism>
<evidence type="ECO:0000256" key="1">
    <source>
        <dbReference type="ARBA" id="ARBA00010820"/>
    </source>
</evidence>
<proteinExistence type="inferred from homology"/>
<comment type="similarity">
    <text evidence="1">Belongs to the GeBP family.</text>
</comment>